<dbReference type="HOGENOM" id="CLU_2258361_0_0_9"/>
<dbReference type="Proteomes" id="UP000005850">
    <property type="component" value="Chromosome"/>
</dbReference>
<sequence>MKSYYDSLIAERYNEAASFIGSDKPKEILSRQLQTQMSKANSRIMSYKVRNITPLKNNLYKAYIPLLSLQAKIIKEIFSYSTSYIKKTHNKKILCVTWCFHRS</sequence>
<organism evidence="1 2">
    <name type="scientific">Brevibacillus laterosporus LMG 15441</name>
    <dbReference type="NCBI Taxonomy" id="1042163"/>
    <lineage>
        <taxon>Bacteria</taxon>
        <taxon>Bacillati</taxon>
        <taxon>Bacillota</taxon>
        <taxon>Bacilli</taxon>
        <taxon>Bacillales</taxon>
        <taxon>Paenibacillaceae</taxon>
        <taxon>Brevibacillus</taxon>
    </lineage>
</organism>
<evidence type="ECO:0000313" key="1">
    <source>
        <dbReference type="EMBL" id="AIG26100.1"/>
    </source>
</evidence>
<dbReference type="AlphaFoldDB" id="A0A075R958"/>
<dbReference type="KEGG" id="blr:BRLA_c017770"/>
<name>A0A075R958_BRELA</name>
<keyword evidence="2" id="KW-1185">Reference proteome</keyword>
<reference evidence="1 2" key="1">
    <citation type="journal article" date="2011" name="J. Bacteriol.">
        <title>Genome sequence of Brevibacillus laterosporus LMG 15441, a pathogen of invertebrates.</title>
        <authorList>
            <person name="Djukic M."/>
            <person name="Poehlein A."/>
            <person name="Thurmer A."/>
            <person name="Daniel R."/>
        </authorList>
    </citation>
    <scope>NUCLEOTIDE SEQUENCE [LARGE SCALE GENOMIC DNA]</scope>
    <source>
        <strain evidence="1 2">LMG 15441</strain>
    </source>
</reference>
<dbReference type="EMBL" id="CP007806">
    <property type="protein sequence ID" value="AIG26100.1"/>
    <property type="molecule type" value="Genomic_DNA"/>
</dbReference>
<proteinExistence type="predicted"/>
<evidence type="ECO:0000313" key="2">
    <source>
        <dbReference type="Proteomes" id="UP000005850"/>
    </source>
</evidence>
<accession>A0A075R958</accession>
<gene>
    <name evidence="1" type="ORF">BRLA_c017770</name>
</gene>
<protein>
    <submittedName>
        <fullName evidence="1">Uncharacterized protein</fullName>
    </submittedName>
</protein>